<proteinExistence type="predicted"/>
<reference evidence="1 2" key="2">
    <citation type="submission" date="2018-11" db="EMBL/GenBank/DDBJ databases">
        <authorList>
            <consortium name="Pathogen Informatics"/>
        </authorList>
    </citation>
    <scope>NUCLEOTIDE SEQUENCE [LARGE SCALE GENOMIC DNA]</scope>
</reference>
<keyword evidence="2" id="KW-1185">Reference proteome</keyword>
<protein>
    <submittedName>
        <fullName evidence="3">CARD domain-containing protein</fullName>
    </submittedName>
</protein>
<dbReference type="EMBL" id="UZAD01013366">
    <property type="protein sequence ID" value="VDN94410.1"/>
    <property type="molecule type" value="Genomic_DNA"/>
</dbReference>
<accession>A0A0N4TWI4</accession>
<evidence type="ECO:0000313" key="2">
    <source>
        <dbReference type="Proteomes" id="UP000278627"/>
    </source>
</evidence>
<sequence length="67" mass="7727">MRYEDVKNSVLSALSGQIPGHPGISDVLDYLKIDPAMLRILQKYITEKEQLKSSLITRLEEVKRRLE</sequence>
<name>A0A0N4TWI4_BRUPA</name>
<dbReference type="AlphaFoldDB" id="A0A0N4TWI4"/>
<dbReference type="WBParaSite" id="BPAG_0001329701-mRNA-1">
    <property type="protein sequence ID" value="BPAG_0001329701-mRNA-1"/>
    <property type="gene ID" value="BPAG_0001329701"/>
</dbReference>
<dbReference type="Proteomes" id="UP000278627">
    <property type="component" value="Unassembled WGS sequence"/>
</dbReference>
<gene>
    <name evidence="1" type="ORF">BPAG_LOCUS13225</name>
</gene>
<evidence type="ECO:0000313" key="3">
    <source>
        <dbReference type="WBParaSite" id="BPAG_0001329701-mRNA-1"/>
    </source>
</evidence>
<reference evidence="3" key="1">
    <citation type="submission" date="2017-02" db="UniProtKB">
        <authorList>
            <consortium name="WormBaseParasite"/>
        </authorList>
    </citation>
    <scope>IDENTIFICATION</scope>
</reference>
<organism evidence="3">
    <name type="scientific">Brugia pahangi</name>
    <name type="common">Filarial nematode worm</name>
    <dbReference type="NCBI Taxonomy" id="6280"/>
    <lineage>
        <taxon>Eukaryota</taxon>
        <taxon>Metazoa</taxon>
        <taxon>Ecdysozoa</taxon>
        <taxon>Nematoda</taxon>
        <taxon>Chromadorea</taxon>
        <taxon>Rhabditida</taxon>
        <taxon>Spirurina</taxon>
        <taxon>Spiruromorpha</taxon>
        <taxon>Filarioidea</taxon>
        <taxon>Onchocercidae</taxon>
        <taxon>Brugia</taxon>
    </lineage>
</organism>
<evidence type="ECO:0000313" key="1">
    <source>
        <dbReference type="EMBL" id="VDN94410.1"/>
    </source>
</evidence>